<dbReference type="RefSeq" id="WP_036161576.1">
    <property type="nucleotide sequence ID" value="NZ_JAMB01000007.1"/>
</dbReference>
<evidence type="ECO:0008006" key="4">
    <source>
        <dbReference type="Google" id="ProtNLM"/>
    </source>
</evidence>
<dbReference type="EMBL" id="JAMB01000007">
    <property type="protein sequence ID" value="ETX10610.1"/>
    <property type="molecule type" value="Genomic_DNA"/>
</dbReference>
<protein>
    <recommendedName>
        <fullName evidence="4">Motility protein</fullName>
    </recommendedName>
</protein>
<dbReference type="AlphaFoldDB" id="X7E403"/>
<dbReference type="PATRIC" id="fig|1122207.3.peg.1858"/>
<feature type="region of interest" description="Disordered" evidence="1">
    <location>
        <begin position="48"/>
        <end position="69"/>
    </location>
</feature>
<gene>
    <name evidence="2" type="ORF">MUS1_13585</name>
</gene>
<keyword evidence="3" id="KW-1185">Reference proteome</keyword>
<dbReference type="Proteomes" id="UP000054058">
    <property type="component" value="Unassembled WGS sequence"/>
</dbReference>
<evidence type="ECO:0000313" key="2">
    <source>
        <dbReference type="EMBL" id="ETX10610.1"/>
    </source>
</evidence>
<sequence>MPDVNGLSGPGMDYASEVYKASLAKSAQQQEGQQDLELLARAVESITPAASSGSHATTDNLGQNININV</sequence>
<evidence type="ECO:0000313" key="3">
    <source>
        <dbReference type="Proteomes" id="UP000054058"/>
    </source>
</evidence>
<reference evidence="2 3" key="1">
    <citation type="submission" date="2014-01" db="EMBL/GenBank/DDBJ databases">
        <title>Marinomonas ushuaiensis DSM 15871 Genome Sequencing.</title>
        <authorList>
            <person name="Lai Q."/>
            <person name="Shao Z.S."/>
        </authorList>
    </citation>
    <scope>NUCLEOTIDE SEQUENCE [LARGE SCALE GENOMIC DNA]</scope>
    <source>
        <strain evidence="2 3">DSM 15871</strain>
    </source>
</reference>
<evidence type="ECO:0000256" key="1">
    <source>
        <dbReference type="SAM" id="MobiDB-lite"/>
    </source>
</evidence>
<comment type="caution">
    <text evidence="2">The sequence shown here is derived from an EMBL/GenBank/DDBJ whole genome shotgun (WGS) entry which is preliminary data.</text>
</comment>
<dbReference type="OrthoDB" id="6107161at2"/>
<organism evidence="2 3">
    <name type="scientific">Marinomonas ushuaiensis DSM 15871</name>
    <dbReference type="NCBI Taxonomy" id="1122207"/>
    <lineage>
        <taxon>Bacteria</taxon>
        <taxon>Pseudomonadati</taxon>
        <taxon>Pseudomonadota</taxon>
        <taxon>Gammaproteobacteria</taxon>
        <taxon>Oceanospirillales</taxon>
        <taxon>Oceanospirillaceae</taxon>
        <taxon>Marinomonas</taxon>
    </lineage>
</organism>
<name>X7E403_9GAMM</name>
<proteinExistence type="predicted"/>
<accession>X7E403</accession>